<organism evidence="1 2">
    <name type="scientific">Sousa chinensis</name>
    <name type="common">Indo-pacific humpbacked dolphin</name>
    <name type="synonym">Steno chinensis</name>
    <dbReference type="NCBI Taxonomy" id="103600"/>
    <lineage>
        <taxon>Eukaryota</taxon>
        <taxon>Metazoa</taxon>
        <taxon>Chordata</taxon>
        <taxon>Craniata</taxon>
        <taxon>Vertebrata</taxon>
        <taxon>Euteleostomi</taxon>
        <taxon>Mammalia</taxon>
        <taxon>Eutheria</taxon>
        <taxon>Laurasiatheria</taxon>
        <taxon>Artiodactyla</taxon>
        <taxon>Whippomorpha</taxon>
        <taxon>Cetacea</taxon>
        <taxon>Odontoceti</taxon>
        <taxon>Delphinidae</taxon>
        <taxon>Sousa</taxon>
    </lineage>
</organism>
<dbReference type="AlphaFoldDB" id="A0A484H3I6"/>
<evidence type="ECO:0000313" key="2">
    <source>
        <dbReference type="Proteomes" id="UP000295264"/>
    </source>
</evidence>
<accession>A0A484H3I6</accession>
<reference evidence="1 2" key="1">
    <citation type="journal article" date="2018" name="Genomics">
        <title>Molecular footprints of inshore aquatic adaptation in Indo-Pacific humpback dolphin (Sousa chinensis).</title>
        <authorList>
            <person name="Ming Y."/>
            <person name="Jian J."/>
            <person name="Yu F."/>
            <person name="Yu X."/>
            <person name="Wang J."/>
            <person name="Liu W."/>
        </authorList>
    </citation>
    <scope>NUCLEOTIDE SEQUENCE [LARGE SCALE GENOMIC DNA]</scope>
    <source>
        <strain evidence="1">MY-2018</strain>
        <tissue evidence="1">Skin</tissue>
    </source>
</reference>
<protein>
    <submittedName>
        <fullName evidence="1">Uncharacterized protein</fullName>
    </submittedName>
</protein>
<feature type="non-terminal residue" evidence="1">
    <location>
        <position position="37"/>
    </location>
</feature>
<name>A0A484H3I6_SOUCH</name>
<gene>
    <name evidence="1" type="ORF">DBR06_SOUSAS13010008</name>
</gene>
<keyword evidence="2" id="KW-1185">Reference proteome</keyword>
<dbReference type="Proteomes" id="UP000295264">
    <property type="component" value="Unassembled WGS sequence"/>
</dbReference>
<feature type="non-terminal residue" evidence="1">
    <location>
        <position position="1"/>
    </location>
</feature>
<sequence>KLQLQMILRLGFQPTPLEEGGHQHPLEKVAAFLYPPL</sequence>
<evidence type="ECO:0000313" key="1">
    <source>
        <dbReference type="EMBL" id="TEA42026.1"/>
    </source>
</evidence>
<comment type="caution">
    <text evidence="1">The sequence shown here is derived from an EMBL/GenBank/DDBJ whole genome shotgun (WGS) entry which is preliminary data.</text>
</comment>
<proteinExistence type="predicted"/>
<dbReference type="EMBL" id="QWLN02000558">
    <property type="protein sequence ID" value="TEA42026.1"/>
    <property type="molecule type" value="Genomic_DNA"/>
</dbReference>